<evidence type="ECO:0000256" key="3">
    <source>
        <dbReference type="ARBA" id="ARBA00004555"/>
    </source>
</evidence>
<evidence type="ECO:0000256" key="1">
    <source>
        <dbReference type="ARBA" id="ARBA00004240"/>
    </source>
</evidence>
<evidence type="ECO:0000256" key="7">
    <source>
        <dbReference type="ARBA" id="ARBA00022645"/>
    </source>
</evidence>
<dbReference type="PANTHER" id="PTHR12053:SF3">
    <property type="entry name" value="CARBOXYPEPTIDASE Q"/>
    <property type="match status" value="1"/>
</dbReference>
<feature type="domain" description="Peptidase M28" evidence="22">
    <location>
        <begin position="268"/>
        <end position="458"/>
    </location>
</feature>
<keyword evidence="6" id="KW-0964">Secreted</keyword>
<keyword evidence="16" id="KW-0865">Zymogen</keyword>
<evidence type="ECO:0000259" key="22">
    <source>
        <dbReference type="Pfam" id="PF04389"/>
    </source>
</evidence>
<keyword evidence="12" id="KW-0256">Endoplasmic reticulum</keyword>
<evidence type="ECO:0000256" key="15">
    <source>
        <dbReference type="ARBA" id="ARBA00023049"/>
    </source>
</evidence>
<evidence type="ECO:0000256" key="12">
    <source>
        <dbReference type="ARBA" id="ARBA00022824"/>
    </source>
</evidence>
<dbReference type="Gene3D" id="3.40.630.10">
    <property type="entry name" value="Zn peptidases"/>
    <property type="match status" value="1"/>
</dbReference>
<organism evidence="23 24">
    <name type="scientific">Massilia aerilata</name>
    <dbReference type="NCBI Taxonomy" id="453817"/>
    <lineage>
        <taxon>Bacteria</taxon>
        <taxon>Pseudomonadati</taxon>
        <taxon>Pseudomonadota</taxon>
        <taxon>Betaproteobacteria</taxon>
        <taxon>Burkholderiales</taxon>
        <taxon>Oxalobacteraceae</taxon>
        <taxon>Telluria group</taxon>
        <taxon>Massilia</taxon>
    </lineage>
</organism>
<protein>
    <recommendedName>
        <fullName evidence="5">Carboxypeptidase Q</fullName>
    </recommendedName>
    <alternativeName>
        <fullName evidence="20">Plasma glutamate carboxypeptidase</fullName>
    </alternativeName>
</protein>
<evidence type="ECO:0000256" key="6">
    <source>
        <dbReference type="ARBA" id="ARBA00022525"/>
    </source>
</evidence>
<evidence type="ECO:0000256" key="11">
    <source>
        <dbReference type="ARBA" id="ARBA00022801"/>
    </source>
</evidence>
<dbReference type="PANTHER" id="PTHR12053">
    <property type="entry name" value="PROTEASE FAMILY M28 PLASMA GLUTAMATE CARBOXYPEPTIDASE-RELATED"/>
    <property type="match status" value="1"/>
</dbReference>
<keyword evidence="9" id="KW-0479">Metal-binding</keyword>
<keyword evidence="13" id="KW-0862">Zinc</keyword>
<feature type="signal peptide" evidence="21">
    <location>
        <begin position="1"/>
        <end position="24"/>
    </location>
</feature>
<evidence type="ECO:0000256" key="16">
    <source>
        <dbReference type="ARBA" id="ARBA00023145"/>
    </source>
</evidence>
<gene>
    <name evidence="23" type="ORF">ACFPO9_02565</name>
</gene>
<evidence type="ECO:0000256" key="10">
    <source>
        <dbReference type="ARBA" id="ARBA00022729"/>
    </source>
</evidence>
<name>A0ABW0RRE7_9BURK</name>
<keyword evidence="18" id="KW-0458">Lysosome</keyword>
<dbReference type="RefSeq" id="WP_379766588.1">
    <property type="nucleotide sequence ID" value="NZ_JBHSMZ010000001.1"/>
</dbReference>
<evidence type="ECO:0000256" key="18">
    <source>
        <dbReference type="ARBA" id="ARBA00023228"/>
    </source>
</evidence>
<evidence type="ECO:0000256" key="13">
    <source>
        <dbReference type="ARBA" id="ARBA00022833"/>
    </source>
</evidence>
<feature type="chain" id="PRO_5045102927" description="Carboxypeptidase Q" evidence="21">
    <location>
        <begin position="25"/>
        <end position="487"/>
    </location>
</feature>
<evidence type="ECO:0000256" key="9">
    <source>
        <dbReference type="ARBA" id="ARBA00022723"/>
    </source>
</evidence>
<keyword evidence="17" id="KW-0325">Glycoprotein</keyword>
<evidence type="ECO:0000313" key="24">
    <source>
        <dbReference type="Proteomes" id="UP001596086"/>
    </source>
</evidence>
<keyword evidence="15" id="KW-0482">Metalloprotease</keyword>
<evidence type="ECO:0000256" key="14">
    <source>
        <dbReference type="ARBA" id="ARBA00023034"/>
    </source>
</evidence>
<evidence type="ECO:0000256" key="8">
    <source>
        <dbReference type="ARBA" id="ARBA00022670"/>
    </source>
</evidence>
<keyword evidence="14" id="KW-0333">Golgi apparatus</keyword>
<accession>A0ABW0RRE7</accession>
<sequence>MNRRICLPALTLIAASLLGSSVNAATPGNDPAALAKVRDTAMQSDYAYQRLEDLTDLVGPRLSGSAGAAAAVTQVAGELRKLGAKVTLQPVKVPHWVRGAETGEVVDYQGRPAGVTQKVVLTALGGSGATPAAGITAEVIVVRTFDELKARAAEVKGRIVLFDVPFDQDMADRGLAGTAYGQAVAFRGAGPRMAAEMGAQAALVRAVGGAAYRIVHTGATNLPEGKRIPAAAITIEDSMLITRLSKRGPVRLHLTLTPQILPDADSYNVIADWPGTDKADEIVLVSGHLDSWDLATGANDDASGVVSAMGVIDTLRKLDYRPRRTIRVVAWMNEENGGRGGRGYNDAYKSAAEQHFAAYEDDSGSGRPFGLRAGVGLQSAKLMAPLQAALYPIGAGAFRREDVIASGDLHELETSGVPSFEPWIDSASYFNYHHTPADTFDKVDPDNLRRHTAVMATTAWFLANMDQQIGRSNVAVPVTAAPAASAK</sequence>
<keyword evidence="10 21" id="KW-0732">Signal</keyword>
<keyword evidence="24" id="KW-1185">Reference proteome</keyword>
<evidence type="ECO:0000256" key="2">
    <source>
        <dbReference type="ARBA" id="ARBA00004371"/>
    </source>
</evidence>
<dbReference type="EMBL" id="JBHSMZ010000001">
    <property type="protein sequence ID" value="MFC5547396.1"/>
    <property type="molecule type" value="Genomic_DNA"/>
</dbReference>
<dbReference type="Proteomes" id="UP001596086">
    <property type="component" value="Unassembled WGS sequence"/>
</dbReference>
<keyword evidence="8" id="KW-0645">Protease</keyword>
<evidence type="ECO:0000256" key="17">
    <source>
        <dbReference type="ARBA" id="ARBA00023180"/>
    </source>
</evidence>
<proteinExistence type="predicted"/>
<evidence type="ECO:0000256" key="5">
    <source>
        <dbReference type="ARBA" id="ARBA00014116"/>
    </source>
</evidence>
<keyword evidence="11" id="KW-0378">Hydrolase</keyword>
<dbReference type="SUPFAM" id="SSF53187">
    <property type="entry name" value="Zn-dependent exopeptidases"/>
    <property type="match status" value="1"/>
</dbReference>
<comment type="caution">
    <text evidence="23">The sequence shown here is derived from an EMBL/GenBank/DDBJ whole genome shotgun (WGS) entry which is preliminary data.</text>
</comment>
<reference evidence="24" key="1">
    <citation type="journal article" date="2019" name="Int. J. Syst. Evol. Microbiol.">
        <title>The Global Catalogue of Microorganisms (GCM) 10K type strain sequencing project: providing services to taxonomists for standard genome sequencing and annotation.</title>
        <authorList>
            <consortium name="The Broad Institute Genomics Platform"/>
            <consortium name="The Broad Institute Genome Sequencing Center for Infectious Disease"/>
            <person name="Wu L."/>
            <person name="Ma J."/>
        </authorList>
    </citation>
    <scope>NUCLEOTIDE SEQUENCE [LARGE SCALE GENOMIC DNA]</scope>
    <source>
        <strain evidence="24">CGMCC 4.5798</strain>
    </source>
</reference>
<comment type="subunit">
    <text evidence="19">Homodimer. The monomeric form is inactive while the homodimer is active.</text>
</comment>
<comment type="subcellular location">
    <subcellularLocation>
        <location evidence="1">Endoplasmic reticulum</location>
    </subcellularLocation>
    <subcellularLocation>
        <location evidence="3">Golgi apparatus</location>
    </subcellularLocation>
    <subcellularLocation>
        <location evidence="2">Lysosome</location>
    </subcellularLocation>
    <subcellularLocation>
        <location evidence="4">Secreted</location>
    </subcellularLocation>
</comment>
<dbReference type="InterPro" id="IPR007484">
    <property type="entry name" value="Peptidase_M28"/>
</dbReference>
<evidence type="ECO:0000256" key="20">
    <source>
        <dbReference type="ARBA" id="ARBA00033328"/>
    </source>
</evidence>
<keyword evidence="7" id="KW-0121">Carboxypeptidase</keyword>
<evidence type="ECO:0000256" key="21">
    <source>
        <dbReference type="SAM" id="SignalP"/>
    </source>
</evidence>
<dbReference type="Gene3D" id="3.50.30.30">
    <property type="match status" value="1"/>
</dbReference>
<dbReference type="InterPro" id="IPR039866">
    <property type="entry name" value="CPQ"/>
</dbReference>
<evidence type="ECO:0000313" key="23">
    <source>
        <dbReference type="EMBL" id="MFC5547396.1"/>
    </source>
</evidence>
<evidence type="ECO:0000256" key="4">
    <source>
        <dbReference type="ARBA" id="ARBA00004613"/>
    </source>
</evidence>
<evidence type="ECO:0000256" key="19">
    <source>
        <dbReference type="ARBA" id="ARBA00025833"/>
    </source>
</evidence>
<dbReference type="Pfam" id="PF04389">
    <property type="entry name" value="Peptidase_M28"/>
    <property type="match status" value="1"/>
</dbReference>